<protein>
    <recommendedName>
        <fullName evidence="8">ChbG/HpnK family deacetylase</fullName>
    </recommendedName>
</protein>
<dbReference type="Gene3D" id="3.20.20.370">
    <property type="entry name" value="Glycoside hydrolase/deacetylase"/>
    <property type="match status" value="1"/>
</dbReference>
<keyword evidence="2" id="KW-0479">Metal-binding</keyword>
<dbReference type="EMBL" id="PJRP01000002">
    <property type="protein sequence ID" value="PLQ01460.1"/>
    <property type="molecule type" value="Genomic_DNA"/>
</dbReference>
<comment type="caution">
    <text evidence="6">The sequence shown here is derived from an EMBL/GenBank/DDBJ whole genome shotgun (WGS) entry which is preliminary data.</text>
</comment>
<dbReference type="Pfam" id="PF04794">
    <property type="entry name" value="YdjC"/>
    <property type="match status" value="1"/>
</dbReference>
<accession>A0A2N5CGV2</accession>
<keyword evidence="5" id="KW-0119">Carbohydrate metabolism</keyword>
<dbReference type="OrthoDB" id="9774177at2"/>
<dbReference type="PANTHER" id="PTHR31609:SF1">
    <property type="entry name" value="CARBOHYDRATE DEACETYLASE"/>
    <property type="match status" value="1"/>
</dbReference>
<evidence type="ECO:0000256" key="5">
    <source>
        <dbReference type="ARBA" id="ARBA00023277"/>
    </source>
</evidence>
<dbReference type="InterPro" id="IPR006879">
    <property type="entry name" value="YdjC-like"/>
</dbReference>
<proteinExistence type="predicted"/>
<dbReference type="InterPro" id="IPR011330">
    <property type="entry name" value="Glyco_hydro/deAcase_b/a-brl"/>
</dbReference>
<dbReference type="SUPFAM" id="SSF88713">
    <property type="entry name" value="Glycoside hydrolase/deacetylase"/>
    <property type="match status" value="1"/>
</dbReference>
<dbReference type="GO" id="GO:0046872">
    <property type="term" value="F:metal ion binding"/>
    <property type="evidence" value="ECO:0007669"/>
    <property type="project" value="UniProtKB-KW"/>
</dbReference>
<dbReference type="GO" id="GO:0016787">
    <property type="term" value="F:hydrolase activity"/>
    <property type="evidence" value="ECO:0007669"/>
    <property type="project" value="UniProtKB-KW"/>
</dbReference>
<comment type="cofactor">
    <cofactor evidence="1">
        <name>Mg(2+)</name>
        <dbReference type="ChEBI" id="CHEBI:18420"/>
    </cofactor>
</comment>
<evidence type="ECO:0008006" key="8">
    <source>
        <dbReference type="Google" id="ProtNLM"/>
    </source>
</evidence>
<evidence type="ECO:0000256" key="3">
    <source>
        <dbReference type="ARBA" id="ARBA00022801"/>
    </source>
</evidence>
<organism evidence="6 7">
    <name type="scientific">Cupriavidus pauculus</name>
    <dbReference type="NCBI Taxonomy" id="82633"/>
    <lineage>
        <taxon>Bacteria</taxon>
        <taxon>Pseudomonadati</taxon>
        <taxon>Pseudomonadota</taxon>
        <taxon>Betaproteobacteria</taxon>
        <taxon>Burkholderiales</taxon>
        <taxon>Burkholderiaceae</taxon>
        <taxon>Cupriavidus</taxon>
    </lineage>
</organism>
<dbReference type="GO" id="GO:0005975">
    <property type="term" value="P:carbohydrate metabolic process"/>
    <property type="evidence" value="ECO:0007669"/>
    <property type="project" value="InterPro"/>
</dbReference>
<dbReference type="PANTHER" id="PTHR31609">
    <property type="entry name" value="YDJC DEACETYLASE FAMILY MEMBER"/>
    <property type="match status" value="1"/>
</dbReference>
<evidence type="ECO:0000256" key="2">
    <source>
        <dbReference type="ARBA" id="ARBA00022723"/>
    </source>
</evidence>
<dbReference type="STRING" id="82633.GCA_000974605_06102"/>
<sequence>MRSLIINADDFGLDRETCDTTVDCFEAGLLTSATIMVGCEASAQACDYARQNRKRFSFGLHFNIVDGFRPVAPESDTSLCDEPGAFRESADQRYAALIGMLTSADIRREFRLQVEELRDQHVEVTHVDSHGQLHKFPSVIYSVRQEMRRAGLTWVRRPQNMFLNPNGKRRMVNNVFMIPFWGMMHTDYYCAVDQCDGTWSSRLPEVLPHGLTEVSVHPGRAEAWRLNEAGPLLAPQELSRALKSADISLTRYRAWG</sequence>
<evidence type="ECO:0000313" key="6">
    <source>
        <dbReference type="EMBL" id="PLQ01460.1"/>
    </source>
</evidence>
<evidence type="ECO:0000256" key="4">
    <source>
        <dbReference type="ARBA" id="ARBA00022842"/>
    </source>
</evidence>
<dbReference type="GO" id="GO:0019213">
    <property type="term" value="F:deacetylase activity"/>
    <property type="evidence" value="ECO:0007669"/>
    <property type="project" value="TreeGrafter"/>
</dbReference>
<keyword evidence="3" id="KW-0378">Hydrolase</keyword>
<name>A0A2N5CGV2_9BURK</name>
<reference evidence="6 7" key="1">
    <citation type="submission" date="2017-12" db="EMBL/GenBank/DDBJ databases">
        <title>Genome sequence of the active heterotrophic nitrifier-denitrifier, Cupriavidus pauculus UM1.</title>
        <authorList>
            <person name="Putonti C."/>
            <person name="Castignetti D."/>
        </authorList>
    </citation>
    <scope>NUCLEOTIDE SEQUENCE [LARGE SCALE GENOMIC DNA]</scope>
    <source>
        <strain evidence="6 7">UM1</strain>
    </source>
</reference>
<dbReference type="AlphaFoldDB" id="A0A2N5CGV2"/>
<evidence type="ECO:0000313" key="7">
    <source>
        <dbReference type="Proteomes" id="UP000234341"/>
    </source>
</evidence>
<keyword evidence="4" id="KW-0460">Magnesium</keyword>
<dbReference type="Proteomes" id="UP000234341">
    <property type="component" value="Unassembled WGS sequence"/>
</dbReference>
<evidence type="ECO:0000256" key="1">
    <source>
        <dbReference type="ARBA" id="ARBA00001946"/>
    </source>
</evidence>
<gene>
    <name evidence="6" type="ORF">CYJ10_07190</name>
</gene>
<dbReference type="RefSeq" id="WP_101680812.1">
    <property type="nucleotide sequence ID" value="NZ_PJRP01000002.1"/>
</dbReference>